<comment type="caution">
    <text evidence="2">The sequence shown here is derived from an EMBL/GenBank/DDBJ whole genome shotgun (WGS) entry which is preliminary data.</text>
</comment>
<keyword evidence="3" id="KW-1185">Reference proteome</keyword>
<dbReference type="GO" id="GO:0043161">
    <property type="term" value="P:proteasome-mediated ubiquitin-dependent protein catabolic process"/>
    <property type="evidence" value="ECO:0007669"/>
    <property type="project" value="TreeGrafter"/>
</dbReference>
<gene>
    <name evidence="2" type="ORF">PCANC_17681</name>
</gene>
<dbReference type="GO" id="GO:0061630">
    <property type="term" value="F:ubiquitin protein ligase activity"/>
    <property type="evidence" value="ECO:0007669"/>
    <property type="project" value="InterPro"/>
</dbReference>
<dbReference type="Proteomes" id="UP000235388">
    <property type="component" value="Unassembled WGS sequence"/>
</dbReference>
<keyword evidence="1" id="KW-0808">Transferase</keyword>
<dbReference type="EMBL" id="PGCJ01000280">
    <property type="protein sequence ID" value="PLW34288.1"/>
    <property type="molecule type" value="Genomic_DNA"/>
</dbReference>
<dbReference type="InterPro" id="IPR045322">
    <property type="entry name" value="HECTD1/TRIP12-like"/>
</dbReference>
<dbReference type="OrthoDB" id="423283at2759"/>
<dbReference type="GO" id="GO:0000209">
    <property type="term" value="P:protein polyubiquitination"/>
    <property type="evidence" value="ECO:0007669"/>
    <property type="project" value="TreeGrafter"/>
</dbReference>
<evidence type="ECO:0000313" key="3">
    <source>
        <dbReference type="Proteomes" id="UP000235388"/>
    </source>
</evidence>
<name>A0A2N5U9D4_9BASI</name>
<organism evidence="2 3">
    <name type="scientific">Puccinia coronata f. sp. avenae</name>
    <dbReference type="NCBI Taxonomy" id="200324"/>
    <lineage>
        <taxon>Eukaryota</taxon>
        <taxon>Fungi</taxon>
        <taxon>Dikarya</taxon>
        <taxon>Basidiomycota</taxon>
        <taxon>Pucciniomycotina</taxon>
        <taxon>Pucciniomycetes</taxon>
        <taxon>Pucciniales</taxon>
        <taxon>Pucciniaceae</taxon>
        <taxon>Puccinia</taxon>
    </lineage>
</organism>
<reference evidence="2 3" key="1">
    <citation type="submission" date="2017-11" db="EMBL/GenBank/DDBJ databases">
        <title>De novo assembly and phasing of dikaryotic genomes from two isolates of Puccinia coronata f. sp. avenae, the causal agent of oat crown rust.</title>
        <authorList>
            <person name="Miller M.E."/>
            <person name="Zhang Y."/>
            <person name="Omidvar V."/>
            <person name="Sperschneider J."/>
            <person name="Schwessinger B."/>
            <person name="Raley C."/>
            <person name="Palmer J.M."/>
            <person name="Garnica D."/>
            <person name="Upadhyaya N."/>
            <person name="Rathjen J."/>
            <person name="Taylor J.M."/>
            <person name="Park R.F."/>
            <person name="Dodds P.N."/>
            <person name="Hirsch C.D."/>
            <person name="Kianian S.F."/>
            <person name="Figueroa M."/>
        </authorList>
    </citation>
    <scope>NUCLEOTIDE SEQUENCE [LARGE SCALE GENOMIC DNA]</scope>
    <source>
        <strain evidence="2">12NC29</strain>
    </source>
</reference>
<dbReference type="STRING" id="200324.A0A2N5U9D4"/>
<evidence type="ECO:0000256" key="1">
    <source>
        <dbReference type="ARBA" id="ARBA00022679"/>
    </source>
</evidence>
<protein>
    <submittedName>
        <fullName evidence="2">Uncharacterized protein</fullName>
    </submittedName>
</protein>
<evidence type="ECO:0000313" key="2">
    <source>
        <dbReference type="EMBL" id="PLW34288.1"/>
    </source>
</evidence>
<dbReference type="GO" id="GO:0016607">
    <property type="term" value="C:nuclear speck"/>
    <property type="evidence" value="ECO:0007669"/>
    <property type="project" value="TreeGrafter"/>
</dbReference>
<dbReference type="AlphaFoldDB" id="A0A2N5U9D4"/>
<accession>A0A2N5U9D4</accession>
<dbReference type="PANTHER" id="PTHR45670:SF1">
    <property type="entry name" value="E3 UBIQUITIN-PROTEIN LIGASE HECTD1"/>
    <property type="match status" value="1"/>
</dbReference>
<sequence length="196" mass="21022">MAALCASEALFGFDCASPTSCGVGEGIGGEPKDSPLFLVTAAQLENSVEPARLDAMRISGLHGLGGKIAGFTHRVNNILQYPKFQGSGLSTSLKLLCARLLELNFIDLAEKLPSTLEKISEELTSLIVPKGGLTAPLEYLDFFSTNVQHTAVTTVPKRNGSNLSLEALPQFFFLLSENSSSSLRWTMWTKTASSHT</sequence>
<proteinExistence type="predicted"/>
<dbReference type="PANTHER" id="PTHR45670">
    <property type="entry name" value="E3 UBIQUITIN-PROTEIN LIGASE TRIP12"/>
    <property type="match status" value="1"/>
</dbReference>